<dbReference type="RefSeq" id="WP_057753630.1">
    <property type="nucleotide sequence ID" value="NZ_JQBP01000001.1"/>
</dbReference>
<feature type="binding site" evidence="15">
    <location>
        <position position="292"/>
    </location>
    <ligand>
        <name>NAD(+)</name>
        <dbReference type="ChEBI" id="CHEBI:57540"/>
    </ligand>
</feature>
<dbReference type="InterPro" id="IPR012340">
    <property type="entry name" value="NA-bd_OB-fold"/>
</dbReference>
<dbReference type="FunFam" id="1.10.150.20:FF:000006">
    <property type="entry name" value="DNA ligase"/>
    <property type="match status" value="1"/>
</dbReference>
<dbReference type="NCBIfam" id="NF005932">
    <property type="entry name" value="PRK07956.1"/>
    <property type="match status" value="1"/>
</dbReference>
<comment type="catalytic activity">
    <reaction evidence="13 15 16">
        <text>NAD(+) + (deoxyribonucleotide)n-3'-hydroxyl + 5'-phospho-(deoxyribonucleotide)m = (deoxyribonucleotide)n+m + AMP + beta-nicotinamide D-nucleotide.</text>
        <dbReference type="EC" id="6.5.1.2"/>
    </reaction>
</comment>
<evidence type="ECO:0000256" key="3">
    <source>
        <dbReference type="ARBA" id="ARBA00013308"/>
    </source>
</evidence>
<evidence type="ECO:0000259" key="18">
    <source>
        <dbReference type="PROSITE" id="PS50172"/>
    </source>
</evidence>
<evidence type="ECO:0000256" key="12">
    <source>
        <dbReference type="ARBA" id="ARBA00023211"/>
    </source>
</evidence>
<dbReference type="SUPFAM" id="SSF50249">
    <property type="entry name" value="Nucleic acid-binding proteins"/>
    <property type="match status" value="1"/>
</dbReference>
<reference evidence="19 20" key="1">
    <citation type="journal article" date="2015" name="Genome Announc.">
        <title>Expanding the biotechnology potential of lactobacilli through comparative genomics of 213 strains and associated genera.</title>
        <authorList>
            <person name="Sun Z."/>
            <person name="Harris H.M."/>
            <person name="McCann A."/>
            <person name="Guo C."/>
            <person name="Argimon S."/>
            <person name="Zhang W."/>
            <person name="Yang X."/>
            <person name="Jeffery I.B."/>
            <person name="Cooney J.C."/>
            <person name="Kagawa T.F."/>
            <person name="Liu W."/>
            <person name="Song Y."/>
            <person name="Salvetti E."/>
            <person name="Wrobel A."/>
            <person name="Rasinkangas P."/>
            <person name="Parkhill J."/>
            <person name="Rea M.C."/>
            <person name="O'Sullivan O."/>
            <person name="Ritari J."/>
            <person name="Douillard F.P."/>
            <person name="Paul Ross R."/>
            <person name="Yang R."/>
            <person name="Briner A.E."/>
            <person name="Felis G.E."/>
            <person name="de Vos W.M."/>
            <person name="Barrangou R."/>
            <person name="Klaenhammer T.R."/>
            <person name="Caufield P.W."/>
            <person name="Cui Y."/>
            <person name="Zhang H."/>
            <person name="O'Toole P.W."/>
        </authorList>
    </citation>
    <scope>NUCLEOTIDE SEQUENCE [LARGE SCALE GENOMIC DNA]</scope>
    <source>
        <strain evidence="19 20">DSM 20593</strain>
    </source>
</reference>
<dbReference type="InterPro" id="IPR041663">
    <property type="entry name" value="DisA/LigA_HHH"/>
</dbReference>
<feature type="domain" description="BRCT" evidence="18">
    <location>
        <begin position="593"/>
        <end position="673"/>
    </location>
</feature>
<evidence type="ECO:0000256" key="4">
    <source>
        <dbReference type="ARBA" id="ARBA00022598"/>
    </source>
</evidence>
<dbReference type="FunFam" id="1.10.150.20:FF:000007">
    <property type="entry name" value="DNA ligase"/>
    <property type="match status" value="1"/>
</dbReference>
<keyword evidence="6 15" id="KW-0479">Metal-binding</keyword>
<dbReference type="EC" id="6.5.1.2" evidence="2 15"/>
<dbReference type="SUPFAM" id="SSF47781">
    <property type="entry name" value="RuvA domain 2-like"/>
    <property type="match status" value="1"/>
</dbReference>
<dbReference type="PANTHER" id="PTHR23389">
    <property type="entry name" value="CHROMOSOME TRANSMISSION FIDELITY FACTOR 18"/>
    <property type="match status" value="1"/>
</dbReference>
<dbReference type="SUPFAM" id="SSF56091">
    <property type="entry name" value="DNA ligase/mRNA capping enzyme, catalytic domain"/>
    <property type="match status" value="1"/>
</dbReference>
<feature type="binding site" evidence="15">
    <location>
        <position position="141"/>
    </location>
    <ligand>
        <name>NAD(+)</name>
        <dbReference type="ChEBI" id="CHEBI:57540"/>
    </ligand>
</feature>
<feature type="active site" description="N6-AMP-lysine intermediate" evidence="15">
    <location>
        <position position="120"/>
    </location>
</feature>
<dbReference type="GO" id="GO:0006260">
    <property type="term" value="P:DNA replication"/>
    <property type="evidence" value="ECO:0007669"/>
    <property type="project" value="UniProtKB-KW"/>
</dbReference>
<dbReference type="SMART" id="SM00292">
    <property type="entry name" value="BRCT"/>
    <property type="match status" value="1"/>
</dbReference>
<dbReference type="FunFam" id="3.30.470.30:FF:000001">
    <property type="entry name" value="DNA ligase"/>
    <property type="match status" value="1"/>
</dbReference>
<dbReference type="GO" id="GO:0005829">
    <property type="term" value="C:cytosol"/>
    <property type="evidence" value="ECO:0007669"/>
    <property type="project" value="TreeGrafter"/>
</dbReference>
<dbReference type="Proteomes" id="UP000051655">
    <property type="component" value="Unassembled WGS sequence"/>
</dbReference>
<dbReference type="InterPro" id="IPR004150">
    <property type="entry name" value="NAD_DNA_ligase_OB"/>
</dbReference>
<dbReference type="GO" id="GO:0046872">
    <property type="term" value="F:metal ion binding"/>
    <property type="evidence" value="ECO:0007669"/>
    <property type="project" value="UniProtKB-KW"/>
</dbReference>
<dbReference type="SMART" id="SM00278">
    <property type="entry name" value="HhH1"/>
    <property type="match status" value="3"/>
</dbReference>
<dbReference type="Gene3D" id="3.40.50.10190">
    <property type="entry name" value="BRCT domain"/>
    <property type="match status" value="1"/>
</dbReference>
<feature type="binding site" evidence="15">
    <location>
        <position position="410"/>
    </location>
    <ligand>
        <name>Zn(2+)</name>
        <dbReference type="ChEBI" id="CHEBI:29105"/>
    </ligand>
</feature>
<dbReference type="CDD" id="cd00114">
    <property type="entry name" value="LIGANc"/>
    <property type="match status" value="1"/>
</dbReference>
<dbReference type="OrthoDB" id="9759736at2"/>
<evidence type="ECO:0000256" key="5">
    <source>
        <dbReference type="ARBA" id="ARBA00022705"/>
    </source>
</evidence>
<dbReference type="GO" id="GO:0006281">
    <property type="term" value="P:DNA repair"/>
    <property type="evidence" value="ECO:0007669"/>
    <property type="project" value="UniProtKB-KW"/>
</dbReference>
<feature type="binding site" evidence="15">
    <location>
        <position position="316"/>
    </location>
    <ligand>
        <name>NAD(+)</name>
        <dbReference type="ChEBI" id="CHEBI:57540"/>
    </ligand>
</feature>
<dbReference type="Pfam" id="PF01653">
    <property type="entry name" value="DNA_ligase_aden"/>
    <property type="match status" value="1"/>
</dbReference>
<dbReference type="GO" id="GO:0003911">
    <property type="term" value="F:DNA ligase (NAD+) activity"/>
    <property type="evidence" value="ECO:0007669"/>
    <property type="project" value="UniProtKB-UniRule"/>
</dbReference>
<evidence type="ECO:0000256" key="16">
    <source>
        <dbReference type="RuleBase" id="RU000618"/>
    </source>
</evidence>
<evidence type="ECO:0000256" key="8">
    <source>
        <dbReference type="ARBA" id="ARBA00022833"/>
    </source>
</evidence>
<dbReference type="Gene3D" id="2.40.50.140">
    <property type="entry name" value="Nucleic acid-binding proteins"/>
    <property type="match status" value="1"/>
</dbReference>
<dbReference type="Pfam" id="PF03120">
    <property type="entry name" value="OB_DNA_ligase"/>
    <property type="match status" value="1"/>
</dbReference>
<evidence type="ECO:0000256" key="11">
    <source>
        <dbReference type="ARBA" id="ARBA00023204"/>
    </source>
</evidence>
<dbReference type="InterPro" id="IPR013839">
    <property type="entry name" value="DNAligase_adenylation"/>
</dbReference>
<evidence type="ECO:0000256" key="13">
    <source>
        <dbReference type="ARBA" id="ARBA00034005"/>
    </source>
</evidence>
<dbReference type="InterPro" id="IPR001357">
    <property type="entry name" value="BRCT_dom"/>
</dbReference>
<keyword evidence="20" id="KW-1185">Reference proteome</keyword>
<keyword evidence="10 15" id="KW-0520">NAD</keyword>
<dbReference type="SMART" id="SM00532">
    <property type="entry name" value="LIGANc"/>
    <property type="match status" value="1"/>
</dbReference>
<dbReference type="PROSITE" id="PS01056">
    <property type="entry name" value="DNA_LIGASE_N2"/>
    <property type="match status" value="1"/>
</dbReference>
<evidence type="ECO:0000256" key="1">
    <source>
        <dbReference type="ARBA" id="ARBA00004067"/>
    </source>
</evidence>
<dbReference type="InterPro" id="IPR013840">
    <property type="entry name" value="DNAligase_N"/>
</dbReference>
<evidence type="ECO:0000313" key="19">
    <source>
        <dbReference type="EMBL" id="KRN75745.1"/>
    </source>
</evidence>
<keyword evidence="17" id="KW-0175">Coiled coil</keyword>
<keyword evidence="12 15" id="KW-0464">Manganese</keyword>
<feature type="binding site" evidence="15">
    <location>
        <position position="175"/>
    </location>
    <ligand>
        <name>NAD(+)</name>
        <dbReference type="ChEBI" id="CHEBI:57540"/>
    </ligand>
</feature>
<dbReference type="InterPro" id="IPR010994">
    <property type="entry name" value="RuvA_2-like"/>
</dbReference>
<dbReference type="HAMAP" id="MF_01588">
    <property type="entry name" value="DNA_ligase_A"/>
    <property type="match status" value="1"/>
</dbReference>
<evidence type="ECO:0000256" key="10">
    <source>
        <dbReference type="ARBA" id="ARBA00023027"/>
    </source>
</evidence>
<dbReference type="InterPro" id="IPR001679">
    <property type="entry name" value="DNA_ligase"/>
</dbReference>
<proteinExistence type="inferred from homology"/>
<dbReference type="Pfam" id="PF12826">
    <property type="entry name" value="HHH_2"/>
    <property type="match status" value="1"/>
</dbReference>
<feature type="binding site" evidence="15">
    <location>
        <begin position="88"/>
        <end position="89"/>
    </location>
    <ligand>
        <name>NAD(+)</name>
        <dbReference type="ChEBI" id="CHEBI:57540"/>
    </ligand>
</feature>
<comment type="function">
    <text evidence="1 15">DNA ligase that catalyzes the formation of phosphodiester linkages between 5'-phosphoryl and 3'-hydroxyl groups in double-stranded DNA using NAD as a coenzyme and as the energy source for the reaction. It is essential for DNA replication and repair of damaged DNA.</text>
</comment>
<evidence type="ECO:0000313" key="20">
    <source>
        <dbReference type="Proteomes" id="UP000051655"/>
    </source>
</evidence>
<dbReference type="Pfam" id="PF03119">
    <property type="entry name" value="DNA_ligase_ZBD"/>
    <property type="match status" value="1"/>
</dbReference>
<keyword evidence="11 15" id="KW-0234">DNA repair</keyword>
<name>A0A0R2JEL0_9LACO</name>
<dbReference type="PATRIC" id="fig|1616.3.peg.247"/>
<sequence>MTDENLTLETAKVRLEQLQTQLHQWATEYYQNDNPSVEDHVYDAAYQEVVEIEDQFPSLISPDSITQQVGDQVKAELSKVTHSVPMLSLGDVFSWGELEVWMQGVQAQFSAPLDYNAELKIDGLAISLQYENGKLVQASTRGNGTIGEDVTSNVWQIQDIPHQLSEAITVEVRGEIYMPKAAFLVLNEQRDRDGLAPFANPRNAAAGSLRQLDSKITKQRQLAGFIYQAVDPQNVLQVATQAELLQRFAELGLPVNRDNQVVNDLAELKTYITNQTARRDELAYGIDGIVVKVNVLDLRSQLGNTVKVPRWAIAYKFPAEEKETILREIEWTVGRTGAVTPTAIMDPVTLAGTSVSRASLHNPEYLKTKDLRIGDTVTLHKAGDIIPEIGQVILAKRSPEASVYTIPTQCPECGETLVHVDGEVALRCINPACPAQVQEKLTHFASRNAMNIDGLGPKIIQQLLHRQLVNSVADLYHLTLDDLLTLDKFGPKAAQNLLDALMNSKQNSLERLLFGFGIRTVGAKAARLIAARFLTIEQMMSASVDDIATIDGVGPIIAKNVVQFFQESEVIIMIQDLQEHGVNTDYLQEAPRETLTELVDKKIVLTGKLANLTRSEATHWLEQHGAQLSSSVSKKTDLLIAGSDAGSKLTKAESLNVPIWSEADLQALMQKHQ</sequence>
<dbReference type="STRING" id="1616.IV73_GL000243"/>
<dbReference type="PIRSF" id="PIRSF001604">
    <property type="entry name" value="LigA"/>
    <property type="match status" value="1"/>
</dbReference>
<dbReference type="GO" id="GO:0003677">
    <property type="term" value="F:DNA binding"/>
    <property type="evidence" value="ECO:0007669"/>
    <property type="project" value="InterPro"/>
</dbReference>
<feature type="binding site" evidence="15">
    <location>
        <position position="118"/>
    </location>
    <ligand>
        <name>NAD(+)</name>
        <dbReference type="ChEBI" id="CHEBI:57540"/>
    </ligand>
</feature>
<dbReference type="EMBL" id="JQBP01000001">
    <property type="protein sequence ID" value="KRN75745.1"/>
    <property type="molecule type" value="Genomic_DNA"/>
</dbReference>
<evidence type="ECO:0000256" key="9">
    <source>
        <dbReference type="ARBA" id="ARBA00022842"/>
    </source>
</evidence>
<accession>A0A0R2JEL0</accession>
<dbReference type="AlphaFoldDB" id="A0A0R2JEL0"/>
<dbReference type="Pfam" id="PF00533">
    <property type="entry name" value="BRCT"/>
    <property type="match status" value="1"/>
</dbReference>
<keyword evidence="7 15" id="KW-0227">DNA damage</keyword>
<dbReference type="PROSITE" id="PS01055">
    <property type="entry name" value="DNA_LIGASE_N1"/>
    <property type="match status" value="1"/>
</dbReference>
<keyword evidence="8 15" id="KW-0862">Zinc</keyword>
<feature type="binding site" evidence="15">
    <location>
        <begin position="39"/>
        <end position="43"/>
    </location>
    <ligand>
        <name>NAD(+)</name>
        <dbReference type="ChEBI" id="CHEBI:57540"/>
    </ligand>
</feature>
<evidence type="ECO:0000256" key="17">
    <source>
        <dbReference type="SAM" id="Coils"/>
    </source>
</evidence>
<evidence type="ECO:0000256" key="6">
    <source>
        <dbReference type="ARBA" id="ARBA00022723"/>
    </source>
</evidence>
<feature type="binding site" evidence="15">
    <location>
        <position position="428"/>
    </location>
    <ligand>
        <name>Zn(2+)</name>
        <dbReference type="ChEBI" id="CHEBI:29105"/>
    </ligand>
</feature>
<dbReference type="SUPFAM" id="SSF52113">
    <property type="entry name" value="BRCT domain"/>
    <property type="match status" value="1"/>
</dbReference>
<evidence type="ECO:0000256" key="7">
    <source>
        <dbReference type="ARBA" id="ARBA00022763"/>
    </source>
</evidence>
<gene>
    <name evidence="15" type="primary">ligA</name>
    <name evidence="19" type="ORF">IV73_GL000243</name>
</gene>
<organism evidence="19 20">
    <name type="scientific">Weissella kandleri</name>
    <dbReference type="NCBI Taxonomy" id="1616"/>
    <lineage>
        <taxon>Bacteria</taxon>
        <taxon>Bacillati</taxon>
        <taxon>Bacillota</taxon>
        <taxon>Bacilli</taxon>
        <taxon>Lactobacillales</taxon>
        <taxon>Lactobacillaceae</taxon>
        <taxon>Weissella</taxon>
    </lineage>
</organism>
<keyword evidence="9 15" id="KW-0460">Magnesium</keyword>
<dbReference type="PROSITE" id="PS50172">
    <property type="entry name" value="BRCT"/>
    <property type="match status" value="1"/>
</dbReference>
<dbReference type="InterPro" id="IPR033136">
    <property type="entry name" value="DNA_ligase_CS"/>
</dbReference>
<comment type="caution">
    <text evidence="19">The sequence shown here is derived from an EMBL/GenBank/DDBJ whole genome shotgun (WGS) entry which is preliminary data.</text>
</comment>
<comment type="cofactor">
    <cofactor evidence="15">
        <name>Mg(2+)</name>
        <dbReference type="ChEBI" id="CHEBI:18420"/>
    </cofactor>
    <cofactor evidence="15">
        <name>Mn(2+)</name>
        <dbReference type="ChEBI" id="CHEBI:29035"/>
    </cofactor>
</comment>
<keyword evidence="4 15" id="KW-0436">Ligase</keyword>
<protein>
    <recommendedName>
        <fullName evidence="3 15">DNA ligase</fullName>
        <ecNumber evidence="2 15">6.5.1.2</ecNumber>
    </recommendedName>
    <alternativeName>
        <fullName evidence="15">Polydeoxyribonucleotide synthase [NAD(+)]</fullName>
    </alternativeName>
</protein>
<dbReference type="PANTHER" id="PTHR23389:SF9">
    <property type="entry name" value="DNA LIGASE"/>
    <property type="match status" value="1"/>
</dbReference>
<evidence type="ECO:0000256" key="14">
    <source>
        <dbReference type="ARBA" id="ARBA00060881"/>
    </source>
</evidence>
<dbReference type="Gene3D" id="1.10.150.20">
    <property type="entry name" value="5' to 3' exonuclease, C-terminal subdomain"/>
    <property type="match status" value="2"/>
</dbReference>
<dbReference type="Pfam" id="PF14520">
    <property type="entry name" value="HHH_5"/>
    <property type="match status" value="1"/>
</dbReference>
<dbReference type="Gene3D" id="6.20.10.30">
    <property type="match status" value="1"/>
</dbReference>
<dbReference type="InterPro" id="IPR004149">
    <property type="entry name" value="Znf_DNAligase_C4"/>
</dbReference>
<keyword evidence="5 15" id="KW-0235">DNA replication</keyword>
<dbReference type="Gene3D" id="1.10.287.610">
    <property type="entry name" value="Helix hairpin bin"/>
    <property type="match status" value="1"/>
</dbReference>
<dbReference type="InterPro" id="IPR018239">
    <property type="entry name" value="DNA_ligase_AS"/>
</dbReference>
<dbReference type="InterPro" id="IPR003583">
    <property type="entry name" value="Hlx-hairpin-Hlx_DNA-bd_motif"/>
</dbReference>
<feature type="binding site" evidence="15">
    <location>
        <position position="433"/>
    </location>
    <ligand>
        <name>Zn(2+)</name>
        <dbReference type="ChEBI" id="CHEBI:29105"/>
    </ligand>
</feature>
<dbReference type="Gene3D" id="3.30.470.30">
    <property type="entry name" value="DNA ligase/mRNA capping enzyme"/>
    <property type="match status" value="1"/>
</dbReference>
<dbReference type="InterPro" id="IPR036420">
    <property type="entry name" value="BRCT_dom_sf"/>
</dbReference>
<evidence type="ECO:0000256" key="15">
    <source>
        <dbReference type="HAMAP-Rule" id="MF_01588"/>
    </source>
</evidence>
<evidence type="ECO:0000256" key="2">
    <source>
        <dbReference type="ARBA" id="ARBA00012722"/>
    </source>
</evidence>
<dbReference type="NCBIfam" id="TIGR00575">
    <property type="entry name" value="dnlj"/>
    <property type="match status" value="1"/>
</dbReference>
<comment type="similarity">
    <text evidence="14 15">Belongs to the NAD-dependent DNA ligase family. LigA subfamily.</text>
</comment>
<dbReference type="FunFam" id="2.40.50.140:FF:000012">
    <property type="entry name" value="DNA ligase"/>
    <property type="match status" value="1"/>
</dbReference>
<feature type="binding site" evidence="15">
    <location>
        <position position="413"/>
    </location>
    <ligand>
        <name>Zn(2+)</name>
        <dbReference type="ChEBI" id="CHEBI:29105"/>
    </ligand>
</feature>
<feature type="coiled-coil region" evidence="17">
    <location>
        <begin position="1"/>
        <end position="28"/>
    </location>
</feature>
<dbReference type="CDD" id="cd17748">
    <property type="entry name" value="BRCT_DNA_ligase_like"/>
    <property type="match status" value="1"/>
</dbReference>